<feature type="region of interest" description="Disordered" evidence="1">
    <location>
        <begin position="1"/>
        <end position="56"/>
    </location>
</feature>
<evidence type="ECO:0000313" key="2">
    <source>
        <dbReference type="EMBL" id="GAA3576345.1"/>
    </source>
</evidence>
<evidence type="ECO:0000313" key="3">
    <source>
        <dbReference type="Proteomes" id="UP001500707"/>
    </source>
</evidence>
<comment type="caution">
    <text evidence="2">The sequence shown here is derived from an EMBL/GenBank/DDBJ whole genome shotgun (WGS) entry which is preliminary data.</text>
</comment>
<reference evidence="3" key="1">
    <citation type="journal article" date="2019" name="Int. J. Syst. Evol. Microbiol.">
        <title>The Global Catalogue of Microorganisms (GCM) 10K type strain sequencing project: providing services to taxonomists for standard genome sequencing and annotation.</title>
        <authorList>
            <consortium name="The Broad Institute Genomics Platform"/>
            <consortium name="The Broad Institute Genome Sequencing Center for Infectious Disease"/>
            <person name="Wu L."/>
            <person name="Ma J."/>
        </authorList>
    </citation>
    <scope>NUCLEOTIDE SEQUENCE [LARGE SCALE GENOMIC DNA]</scope>
    <source>
        <strain evidence="3">JCM 17656</strain>
    </source>
</reference>
<sequence length="110" mass="12057">MGALTNRTQRAILRTRRHKDPNPRHGSATKRAVSTCIEGKQAEGVENNEGREKPALDISVPSGYTDPLRCLLAVPCPSPGACPRLSTDDRTIPDLAILWSEKETPVSVRR</sequence>
<gene>
    <name evidence="2" type="ORF">GCM10022295_67390</name>
</gene>
<protein>
    <submittedName>
        <fullName evidence="2">Uncharacterized protein</fullName>
    </submittedName>
</protein>
<dbReference type="Proteomes" id="UP001500707">
    <property type="component" value="Unassembled WGS sequence"/>
</dbReference>
<keyword evidence="3" id="KW-1185">Reference proteome</keyword>
<dbReference type="EMBL" id="BAABCE010000015">
    <property type="protein sequence ID" value="GAA3576345.1"/>
    <property type="molecule type" value="Genomic_DNA"/>
</dbReference>
<organism evidence="2 3">
    <name type="scientific">Streptomyces osmaniensis</name>
    <dbReference type="NCBI Taxonomy" id="593134"/>
    <lineage>
        <taxon>Bacteria</taxon>
        <taxon>Bacillati</taxon>
        <taxon>Actinomycetota</taxon>
        <taxon>Actinomycetes</taxon>
        <taxon>Kitasatosporales</taxon>
        <taxon>Streptomycetaceae</taxon>
        <taxon>Streptomyces</taxon>
    </lineage>
</organism>
<evidence type="ECO:0000256" key="1">
    <source>
        <dbReference type="SAM" id="MobiDB-lite"/>
    </source>
</evidence>
<feature type="compositionally biased region" description="Basic and acidic residues" evidence="1">
    <location>
        <begin position="40"/>
        <end position="55"/>
    </location>
</feature>
<proteinExistence type="predicted"/>
<accession>A0ABP6Y2D6</accession>
<name>A0ABP6Y2D6_9ACTN</name>